<accession>A0A918NS24</accession>
<comment type="caution">
    <text evidence="1">The sequence shown here is derived from an EMBL/GenBank/DDBJ whole genome shotgun (WGS) entry which is preliminary data.</text>
</comment>
<dbReference type="RefSeq" id="WP_190039500.1">
    <property type="nucleotide sequence ID" value="NZ_BMWD01000034.1"/>
</dbReference>
<gene>
    <name evidence="1" type="ORF">GCM10010515_68240</name>
</gene>
<dbReference type="AlphaFoldDB" id="A0A918NS24"/>
<organism evidence="1 2">
    <name type="scientific">Streptomyces fructofermentans</name>
    <dbReference type="NCBI Taxonomy" id="152141"/>
    <lineage>
        <taxon>Bacteria</taxon>
        <taxon>Bacillati</taxon>
        <taxon>Actinomycetota</taxon>
        <taxon>Actinomycetes</taxon>
        <taxon>Kitasatosporales</taxon>
        <taxon>Streptomycetaceae</taxon>
        <taxon>Streptomyces</taxon>
    </lineage>
</organism>
<dbReference type="Proteomes" id="UP000645555">
    <property type="component" value="Unassembled WGS sequence"/>
</dbReference>
<protein>
    <submittedName>
        <fullName evidence="1">Uncharacterized protein</fullName>
    </submittedName>
</protein>
<reference evidence="1" key="2">
    <citation type="submission" date="2020-09" db="EMBL/GenBank/DDBJ databases">
        <authorList>
            <person name="Sun Q."/>
            <person name="Ohkuma M."/>
        </authorList>
    </citation>
    <scope>NUCLEOTIDE SEQUENCE</scope>
    <source>
        <strain evidence="1">JCM 4956</strain>
    </source>
</reference>
<sequence length="76" mass="8145">MRVTKRTVTCQVELAGTDATAADIETLIGDARAQGHDFVVTQTQAGFSLRVNFGEDRNGAGDLLRHLGRLTAAEDD</sequence>
<reference evidence="1" key="1">
    <citation type="journal article" date="2014" name="Int. J. Syst. Evol. Microbiol.">
        <title>Complete genome sequence of Corynebacterium casei LMG S-19264T (=DSM 44701T), isolated from a smear-ripened cheese.</title>
        <authorList>
            <consortium name="US DOE Joint Genome Institute (JGI-PGF)"/>
            <person name="Walter F."/>
            <person name="Albersmeier A."/>
            <person name="Kalinowski J."/>
            <person name="Ruckert C."/>
        </authorList>
    </citation>
    <scope>NUCLEOTIDE SEQUENCE</scope>
    <source>
        <strain evidence="1">JCM 4956</strain>
    </source>
</reference>
<evidence type="ECO:0000313" key="1">
    <source>
        <dbReference type="EMBL" id="GGX91478.1"/>
    </source>
</evidence>
<dbReference type="EMBL" id="BMWD01000034">
    <property type="protein sequence ID" value="GGX91478.1"/>
    <property type="molecule type" value="Genomic_DNA"/>
</dbReference>
<proteinExistence type="predicted"/>
<keyword evidence="2" id="KW-1185">Reference proteome</keyword>
<evidence type="ECO:0000313" key="2">
    <source>
        <dbReference type="Proteomes" id="UP000645555"/>
    </source>
</evidence>
<name>A0A918NS24_9ACTN</name>